<dbReference type="GO" id="GO:0008408">
    <property type="term" value="F:3'-5' exonuclease activity"/>
    <property type="evidence" value="ECO:0007669"/>
    <property type="project" value="InterPro"/>
</dbReference>
<dbReference type="SUPFAM" id="SSF90229">
    <property type="entry name" value="CCCH zinc finger"/>
    <property type="match status" value="1"/>
</dbReference>
<dbReference type="PROSITE" id="PS50103">
    <property type="entry name" value="ZF_C3H1"/>
    <property type="match status" value="1"/>
</dbReference>
<evidence type="ECO:0000313" key="15">
    <source>
        <dbReference type="Proteomes" id="UP000038009"/>
    </source>
</evidence>
<evidence type="ECO:0000256" key="5">
    <source>
        <dbReference type="ARBA" id="ARBA00022801"/>
    </source>
</evidence>
<dbReference type="InterPro" id="IPR000571">
    <property type="entry name" value="Znf_CCCH"/>
</dbReference>
<name>A0A0N1PBV0_LEPSE</name>
<dbReference type="GO" id="GO:0003676">
    <property type="term" value="F:nucleic acid binding"/>
    <property type="evidence" value="ECO:0007669"/>
    <property type="project" value="InterPro"/>
</dbReference>
<dbReference type="Gene3D" id="3.30.420.10">
    <property type="entry name" value="Ribonuclease H-like superfamily/Ribonuclease H"/>
    <property type="match status" value="1"/>
</dbReference>
<dbReference type="GO" id="GO:0008270">
    <property type="term" value="F:zinc ion binding"/>
    <property type="evidence" value="ECO:0007669"/>
    <property type="project" value="UniProtKB-KW"/>
</dbReference>
<evidence type="ECO:0000256" key="9">
    <source>
        <dbReference type="ARBA" id="ARBA00023242"/>
    </source>
</evidence>
<comment type="caution">
    <text evidence="14">The sequence shown here is derived from an EMBL/GenBank/DDBJ whole genome shotgun (WGS) entry which is preliminary data.</text>
</comment>
<dbReference type="CDD" id="cd06141">
    <property type="entry name" value="WRN_exo"/>
    <property type="match status" value="1"/>
</dbReference>
<evidence type="ECO:0000256" key="3">
    <source>
        <dbReference type="ARBA" id="ARBA00022723"/>
    </source>
</evidence>
<dbReference type="SUPFAM" id="SSF53098">
    <property type="entry name" value="Ribonuclease H-like"/>
    <property type="match status" value="1"/>
</dbReference>
<dbReference type="OrthoDB" id="1920326at2759"/>
<protein>
    <recommendedName>
        <fullName evidence="10">3'-5' exonuclease</fullName>
    </recommendedName>
    <alternativeName>
        <fullName evidence="11">Werner Syndrome-like exonuclease</fullName>
    </alternativeName>
</protein>
<organism evidence="14 15">
    <name type="scientific">Leptomonas seymouri</name>
    <dbReference type="NCBI Taxonomy" id="5684"/>
    <lineage>
        <taxon>Eukaryota</taxon>
        <taxon>Discoba</taxon>
        <taxon>Euglenozoa</taxon>
        <taxon>Kinetoplastea</taxon>
        <taxon>Metakinetoplastina</taxon>
        <taxon>Trypanosomatida</taxon>
        <taxon>Trypanosomatidae</taxon>
        <taxon>Leishmaniinae</taxon>
        <taxon>Leptomonas</taxon>
    </lineage>
</organism>
<evidence type="ECO:0000256" key="1">
    <source>
        <dbReference type="ARBA" id="ARBA00004123"/>
    </source>
</evidence>
<evidence type="ECO:0000256" key="11">
    <source>
        <dbReference type="ARBA" id="ARBA00042761"/>
    </source>
</evidence>
<evidence type="ECO:0000259" key="13">
    <source>
        <dbReference type="PROSITE" id="PS50103"/>
    </source>
</evidence>
<dbReference type="InterPro" id="IPR051132">
    <property type="entry name" value="3-5_Exonuclease_domain"/>
</dbReference>
<dbReference type="InterPro" id="IPR036855">
    <property type="entry name" value="Znf_CCCH_sf"/>
</dbReference>
<evidence type="ECO:0000256" key="7">
    <source>
        <dbReference type="ARBA" id="ARBA00022839"/>
    </source>
</evidence>
<evidence type="ECO:0000256" key="8">
    <source>
        <dbReference type="ARBA" id="ARBA00022842"/>
    </source>
</evidence>
<keyword evidence="9" id="KW-0539">Nucleus</keyword>
<evidence type="ECO:0000256" key="12">
    <source>
        <dbReference type="PROSITE-ProRule" id="PRU00723"/>
    </source>
</evidence>
<keyword evidence="8" id="KW-0460">Magnesium</keyword>
<gene>
    <name evidence="14" type="ORF">ABL78_3440</name>
</gene>
<evidence type="ECO:0000313" key="14">
    <source>
        <dbReference type="EMBL" id="KPI87491.1"/>
    </source>
</evidence>
<dbReference type="InterPro" id="IPR012337">
    <property type="entry name" value="RNaseH-like_sf"/>
</dbReference>
<keyword evidence="6 12" id="KW-0862">Zinc</keyword>
<dbReference type="GO" id="GO:0006139">
    <property type="term" value="P:nucleobase-containing compound metabolic process"/>
    <property type="evidence" value="ECO:0007669"/>
    <property type="project" value="InterPro"/>
</dbReference>
<feature type="domain" description="C3H1-type" evidence="13">
    <location>
        <begin position="316"/>
        <end position="343"/>
    </location>
</feature>
<feature type="zinc finger region" description="C3H1-type" evidence="12">
    <location>
        <begin position="316"/>
        <end position="343"/>
    </location>
</feature>
<sequence>MQTISSFVVSSRMRGVFVNSTDAWNAYGEKEWREMIAQLDRQPAHLRIMGLDAEWFNSSPLSVVQLATASHCFVLHLCYFTERHLPGPVKEALSDPSIIKCGVGVCDDGLRLSREQGCCVQSLLDVAHYCVALGLHSARQSNLKLLAASVADLHIEKSKKIVRSNWEKPLTRMQVNYAAEDALASFLIGDQVMRKAYEVYNMGEPNFSIPEWLRKSACFAAQTFKQMQREYAIQGKYGMKEGACVASTDHGSMVRAAQLGNGARVAVIDKAGRFLFECSQGRAKFYVMQTDLARITKCANNNPHKALQIQLLFDTRVKTRLCLYNLLGVCELQDQCPFAHGIDKLQPDARALLTSSEPSCACCLGTKGLLRHAITPPSFRKYLPPPFNCPQDDDFKPLCGQCRSILVSFFDAEMKKCYSEAMSANKSLANISVVSKCVSYSRMLTNEKSLSGIPEGRQEELKGYIRKNWEKTCFRDFNPDFVIGKPLELSGEFLMRLARIVPGDVQSMTTVNTLVGKDLEKAKAFTQRWRDYCFQVCGMIEKESNNMSRADWELYCARNDR</sequence>
<keyword evidence="2" id="KW-0540">Nuclease</keyword>
<dbReference type="Proteomes" id="UP000038009">
    <property type="component" value="Unassembled WGS sequence"/>
</dbReference>
<dbReference type="Pfam" id="PF01612">
    <property type="entry name" value="DNA_pol_A_exo1"/>
    <property type="match status" value="1"/>
</dbReference>
<dbReference type="EMBL" id="LJSK01000086">
    <property type="protein sequence ID" value="KPI87491.1"/>
    <property type="molecule type" value="Genomic_DNA"/>
</dbReference>
<keyword evidence="15" id="KW-1185">Reference proteome</keyword>
<dbReference type="OMA" id="RWRDYCF"/>
<keyword evidence="5" id="KW-0378">Hydrolase</keyword>
<proteinExistence type="predicted"/>
<dbReference type="AlphaFoldDB" id="A0A0N1PBV0"/>
<keyword evidence="4 12" id="KW-0863">Zinc-finger</keyword>
<dbReference type="InterPro" id="IPR036397">
    <property type="entry name" value="RNaseH_sf"/>
</dbReference>
<dbReference type="VEuPathDB" id="TriTrypDB:Lsey_0086_0170"/>
<dbReference type="Gene3D" id="4.10.1000.10">
    <property type="entry name" value="Zinc finger, CCCH-type"/>
    <property type="match status" value="1"/>
</dbReference>
<evidence type="ECO:0000256" key="4">
    <source>
        <dbReference type="ARBA" id="ARBA00022771"/>
    </source>
</evidence>
<dbReference type="GO" id="GO:0005634">
    <property type="term" value="C:nucleus"/>
    <property type="evidence" value="ECO:0007669"/>
    <property type="project" value="UniProtKB-SubCell"/>
</dbReference>
<dbReference type="PANTHER" id="PTHR13620:SF109">
    <property type="entry name" value="3'-5' EXONUCLEASE"/>
    <property type="match status" value="1"/>
</dbReference>
<reference evidence="14 15" key="1">
    <citation type="journal article" date="2015" name="PLoS Pathog.">
        <title>Leptomonas seymouri: Adaptations to the Dixenous Life Cycle Analyzed by Genome Sequencing, Transcriptome Profiling and Co-infection with Leishmania donovani.</title>
        <authorList>
            <person name="Kraeva N."/>
            <person name="Butenko A."/>
            <person name="Hlavacova J."/>
            <person name="Kostygov A."/>
            <person name="Myskova J."/>
            <person name="Grybchuk D."/>
            <person name="Lestinova T."/>
            <person name="Votypka J."/>
            <person name="Volf P."/>
            <person name="Opperdoes F."/>
            <person name="Flegontov P."/>
            <person name="Lukes J."/>
            <person name="Yurchenko V."/>
        </authorList>
    </citation>
    <scope>NUCLEOTIDE SEQUENCE [LARGE SCALE GENOMIC DNA]</scope>
    <source>
        <strain evidence="14 15">ATCC 30220</strain>
    </source>
</reference>
<keyword evidence="7" id="KW-0269">Exonuclease</keyword>
<dbReference type="InterPro" id="IPR002562">
    <property type="entry name" value="3'-5'_exonuclease_dom"/>
</dbReference>
<dbReference type="PANTHER" id="PTHR13620">
    <property type="entry name" value="3-5 EXONUCLEASE"/>
    <property type="match status" value="1"/>
</dbReference>
<evidence type="ECO:0000256" key="6">
    <source>
        <dbReference type="ARBA" id="ARBA00022833"/>
    </source>
</evidence>
<evidence type="ECO:0000256" key="2">
    <source>
        <dbReference type="ARBA" id="ARBA00022722"/>
    </source>
</evidence>
<comment type="subcellular location">
    <subcellularLocation>
        <location evidence="1">Nucleus</location>
    </subcellularLocation>
</comment>
<keyword evidence="3 12" id="KW-0479">Metal-binding</keyword>
<accession>A0A0N1PBV0</accession>
<evidence type="ECO:0000256" key="10">
    <source>
        <dbReference type="ARBA" id="ARBA00040531"/>
    </source>
</evidence>